<reference evidence="7" key="1">
    <citation type="submission" date="2009-12" db="EMBL/GenBank/DDBJ databases">
        <title>Complete sequence of Treponema primitia strain ZAS-2.</title>
        <authorList>
            <person name="Tetu S.G."/>
            <person name="Matson E."/>
            <person name="Ren Q."/>
            <person name="Seshadri R."/>
            <person name="Elbourne L."/>
            <person name="Hassan K.A."/>
            <person name="Durkin A."/>
            <person name="Radune D."/>
            <person name="Mohamoud Y."/>
            <person name="Shay R."/>
            <person name="Jin S."/>
            <person name="Zhang X."/>
            <person name="Lucey K."/>
            <person name="Ballor N.R."/>
            <person name="Ottesen E."/>
            <person name="Rosenthal R."/>
            <person name="Allen A."/>
            <person name="Leadbetter J.R."/>
            <person name="Paulsen I.T."/>
        </authorList>
    </citation>
    <scope>NUCLEOTIDE SEQUENCE [LARGE SCALE GENOMIC DNA]</scope>
    <source>
        <strain evidence="7">ATCC BAA-887 / DSM 12427 / ZAS-2</strain>
    </source>
</reference>
<dbReference type="KEGG" id="tpi:TREPR_2302"/>
<dbReference type="eggNOG" id="COG2197">
    <property type="taxonomic scope" value="Bacteria"/>
</dbReference>
<evidence type="ECO:0000313" key="7">
    <source>
        <dbReference type="Proteomes" id="UP000009223"/>
    </source>
</evidence>
<evidence type="ECO:0000256" key="4">
    <source>
        <dbReference type="SAM" id="Phobius"/>
    </source>
</evidence>
<evidence type="ECO:0000259" key="5">
    <source>
        <dbReference type="PROSITE" id="PS50043"/>
    </source>
</evidence>
<sequence length="450" mass="50521">MIPRTKVSFSLLIPVLAFTLALGIFIVLVLTGSISFGRQEIKENIQAERKRIAQGLEKQMEDIAVEALLFSQTLSRNIENQLAYSGLTMDDLSYHPDILEAIEEHELALILLSLDKAKASGVFVILEATVNPFRGEEYARSGFYIRSTEPVVQRNSYKLYLRGFADLAFKNDLSLQSTWDLELNIKDKEYYTAPTNTFLKNPALPLSRSYFWSFADAVGRAEPALLCSVPMVSSQGTFLGVCGFELSEVNFKLFHSPGTDTYPQLHSMLASLSGDSLNLRKSYHAGGIHPNRKNPDSLSDFVFTDSYELIKLYSDNSPYAEEKMALVLGLPQQDYRRLLVTRNGILAAILLLLGGGILGSYVFLNRYYQSAYAERLIALEAQFAKVPPNFDSFGFSKREKEVCLLLLKGFSIRQIGGQLSIAFDTVNNHCRSIYRKLGIKSRKELFLKFG</sequence>
<feature type="transmembrane region" description="Helical" evidence="4">
    <location>
        <begin position="12"/>
        <end position="36"/>
    </location>
</feature>
<dbReference type="InterPro" id="IPR036388">
    <property type="entry name" value="WH-like_DNA-bd_sf"/>
</dbReference>
<dbReference type="AlphaFoldDB" id="F5YI03"/>
<accession>F5YI03</accession>
<keyword evidence="4" id="KW-0812">Transmembrane</keyword>
<evidence type="ECO:0000256" key="3">
    <source>
        <dbReference type="ARBA" id="ARBA00023163"/>
    </source>
</evidence>
<dbReference type="Proteomes" id="UP000009223">
    <property type="component" value="Chromosome"/>
</dbReference>
<keyword evidence="4" id="KW-1133">Transmembrane helix</keyword>
<evidence type="ECO:0000313" key="6">
    <source>
        <dbReference type="EMBL" id="AEF86954.1"/>
    </source>
</evidence>
<dbReference type="RefSeq" id="WP_015707900.1">
    <property type="nucleotide sequence ID" value="NC_015578.1"/>
</dbReference>
<feature type="domain" description="HTH luxR-type" evidence="5">
    <location>
        <begin position="388"/>
        <end position="450"/>
    </location>
</feature>
<dbReference type="SMART" id="SM00421">
    <property type="entry name" value="HTH_LUXR"/>
    <property type="match status" value="1"/>
</dbReference>
<dbReference type="PANTHER" id="PTHR44688:SF16">
    <property type="entry name" value="DNA-BINDING TRANSCRIPTIONAL ACTIVATOR DEVR_DOSR"/>
    <property type="match status" value="1"/>
</dbReference>
<gene>
    <name evidence="6" type="ordered locus">TREPR_2302</name>
</gene>
<reference evidence="6 7" key="2">
    <citation type="journal article" date="2011" name="ISME J.">
        <title>RNA-seq reveals cooperative metabolic interactions between two termite-gut spirochete species in co-culture.</title>
        <authorList>
            <person name="Rosenthal A.Z."/>
            <person name="Matson E.G."/>
            <person name="Eldar A."/>
            <person name="Leadbetter J.R."/>
        </authorList>
    </citation>
    <scope>NUCLEOTIDE SEQUENCE [LARGE SCALE GENOMIC DNA]</scope>
    <source>
        <strain evidence="7">ATCC BAA-887 / DSM 12427 / ZAS-2</strain>
    </source>
</reference>
<dbReference type="CDD" id="cd06170">
    <property type="entry name" value="LuxR_C_like"/>
    <property type="match status" value="1"/>
</dbReference>
<keyword evidence="4" id="KW-0472">Membrane</keyword>
<dbReference type="Pfam" id="PF00196">
    <property type="entry name" value="GerE"/>
    <property type="match status" value="1"/>
</dbReference>
<keyword evidence="1" id="KW-0805">Transcription regulation</keyword>
<keyword evidence="3" id="KW-0804">Transcription</keyword>
<dbReference type="GO" id="GO:0003677">
    <property type="term" value="F:DNA binding"/>
    <property type="evidence" value="ECO:0007669"/>
    <property type="project" value="UniProtKB-KW"/>
</dbReference>
<proteinExistence type="predicted"/>
<dbReference type="PRINTS" id="PR00038">
    <property type="entry name" value="HTHLUXR"/>
</dbReference>
<keyword evidence="2" id="KW-0238">DNA-binding</keyword>
<dbReference type="InterPro" id="IPR016032">
    <property type="entry name" value="Sig_transdc_resp-reg_C-effctor"/>
</dbReference>
<dbReference type="InterPro" id="IPR000792">
    <property type="entry name" value="Tscrpt_reg_LuxR_C"/>
</dbReference>
<dbReference type="HOGENOM" id="CLU_038040_0_0_12"/>
<dbReference type="GO" id="GO:0006355">
    <property type="term" value="P:regulation of DNA-templated transcription"/>
    <property type="evidence" value="ECO:0007669"/>
    <property type="project" value="InterPro"/>
</dbReference>
<dbReference type="SUPFAM" id="SSF46894">
    <property type="entry name" value="C-terminal effector domain of the bipartite response regulators"/>
    <property type="match status" value="1"/>
</dbReference>
<protein>
    <submittedName>
        <fullName evidence="6">Transcriptional regulator, LuxR family protein</fullName>
    </submittedName>
</protein>
<dbReference type="STRING" id="545694.TREPR_2302"/>
<dbReference type="PROSITE" id="PS50043">
    <property type="entry name" value="HTH_LUXR_2"/>
    <property type="match status" value="1"/>
</dbReference>
<dbReference type="OrthoDB" id="371301at2"/>
<name>F5YI03_TREPZ</name>
<feature type="transmembrane region" description="Helical" evidence="4">
    <location>
        <begin position="345"/>
        <end position="364"/>
    </location>
</feature>
<dbReference type="EMBL" id="CP001843">
    <property type="protein sequence ID" value="AEF86954.1"/>
    <property type="molecule type" value="Genomic_DNA"/>
</dbReference>
<dbReference type="PANTHER" id="PTHR44688">
    <property type="entry name" value="DNA-BINDING TRANSCRIPTIONAL ACTIVATOR DEVR_DOSR"/>
    <property type="match status" value="1"/>
</dbReference>
<dbReference type="Gene3D" id="1.10.10.10">
    <property type="entry name" value="Winged helix-like DNA-binding domain superfamily/Winged helix DNA-binding domain"/>
    <property type="match status" value="1"/>
</dbReference>
<organism evidence="6 7">
    <name type="scientific">Treponema primitia (strain ATCC BAA-887 / DSM 12427 / ZAS-2)</name>
    <dbReference type="NCBI Taxonomy" id="545694"/>
    <lineage>
        <taxon>Bacteria</taxon>
        <taxon>Pseudomonadati</taxon>
        <taxon>Spirochaetota</taxon>
        <taxon>Spirochaetia</taxon>
        <taxon>Spirochaetales</taxon>
        <taxon>Treponemataceae</taxon>
        <taxon>Treponema</taxon>
    </lineage>
</organism>
<evidence type="ECO:0000256" key="1">
    <source>
        <dbReference type="ARBA" id="ARBA00023015"/>
    </source>
</evidence>
<keyword evidence="7" id="KW-1185">Reference proteome</keyword>
<evidence type="ECO:0000256" key="2">
    <source>
        <dbReference type="ARBA" id="ARBA00023125"/>
    </source>
</evidence>